<dbReference type="RefSeq" id="XP_002737093.1">
    <property type="nucleotide sequence ID" value="XM_002737047.1"/>
</dbReference>
<keyword evidence="8 9" id="KW-0807">Transducer</keyword>
<evidence type="ECO:0000256" key="2">
    <source>
        <dbReference type="ARBA" id="ARBA00022475"/>
    </source>
</evidence>
<keyword evidence="7 9" id="KW-0675">Receptor</keyword>
<keyword evidence="3 9" id="KW-0812">Transmembrane</keyword>
<dbReference type="PROSITE" id="PS00237">
    <property type="entry name" value="G_PROTEIN_RECEP_F1_1"/>
    <property type="match status" value="1"/>
</dbReference>
<evidence type="ECO:0000256" key="1">
    <source>
        <dbReference type="ARBA" id="ARBA00004651"/>
    </source>
</evidence>
<keyword evidence="2" id="KW-1003">Cell membrane</keyword>
<comment type="similarity">
    <text evidence="9">Belongs to the G-protein coupled receptor 1 family.</text>
</comment>
<dbReference type="SUPFAM" id="SSF81321">
    <property type="entry name" value="Family A G protein-coupled receptor-like"/>
    <property type="match status" value="1"/>
</dbReference>
<evidence type="ECO:0000256" key="5">
    <source>
        <dbReference type="ARBA" id="ARBA00023040"/>
    </source>
</evidence>
<dbReference type="InterPro" id="IPR017452">
    <property type="entry name" value="GPCR_Rhodpsn_7TM"/>
</dbReference>
<name>A0ABM0GTL4_SACKO</name>
<gene>
    <name evidence="13" type="primary">LOC100377933</name>
</gene>
<comment type="subcellular location">
    <subcellularLocation>
        <location evidence="1">Cell membrane</location>
        <topology evidence="1">Multi-pass membrane protein</topology>
    </subcellularLocation>
</comment>
<evidence type="ECO:0000256" key="9">
    <source>
        <dbReference type="RuleBase" id="RU000688"/>
    </source>
</evidence>
<evidence type="ECO:0000256" key="8">
    <source>
        <dbReference type="ARBA" id="ARBA00023224"/>
    </source>
</evidence>
<feature type="transmembrane region" description="Helical" evidence="10">
    <location>
        <begin position="112"/>
        <end position="133"/>
    </location>
</feature>
<evidence type="ECO:0000313" key="12">
    <source>
        <dbReference type="Proteomes" id="UP000694865"/>
    </source>
</evidence>
<dbReference type="PANTHER" id="PTHR24228:SF75">
    <property type="entry name" value="G-PROTEIN COUPLED RECEPTORS FAMILY 1 PROFILE DOMAIN-CONTAINING PROTEIN"/>
    <property type="match status" value="1"/>
</dbReference>
<evidence type="ECO:0000256" key="7">
    <source>
        <dbReference type="ARBA" id="ARBA00023170"/>
    </source>
</evidence>
<organism evidence="12 13">
    <name type="scientific">Saccoglossus kowalevskii</name>
    <name type="common">Acorn worm</name>
    <dbReference type="NCBI Taxonomy" id="10224"/>
    <lineage>
        <taxon>Eukaryota</taxon>
        <taxon>Metazoa</taxon>
        <taxon>Hemichordata</taxon>
        <taxon>Enteropneusta</taxon>
        <taxon>Harrimaniidae</taxon>
        <taxon>Saccoglossus</taxon>
    </lineage>
</organism>
<keyword evidence="6 10" id="KW-0472">Membrane</keyword>
<dbReference type="PANTHER" id="PTHR24228">
    <property type="entry name" value="B2 BRADYKININ RECEPTOR/ANGIOTENSIN II RECEPTOR"/>
    <property type="match status" value="1"/>
</dbReference>
<feature type="transmembrane region" description="Helical" evidence="10">
    <location>
        <begin position="35"/>
        <end position="62"/>
    </location>
</feature>
<feature type="domain" description="G-protein coupled receptors family 1 profile" evidence="11">
    <location>
        <begin position="52"/>
        <end position="307"/>
    </location>
</feature>
<sequence length="367" mass="41426">MEVNNSGNLNSTLNLTLTWKEDGHRGEADYFSPFLILYLVVQIGMMVVGNFGNFLVISAVLLRGNLFTAGNVFIINLAVADMTVTLVVNTFNVIGIIRTQRFFLENVPLCDIVGAICMVSCTCSLWSIMGISVNRFIYICYNDLYKHLYNKQNTLIMVACLWIACVLMDLPNFLGWGGHAYDSKSMVCTYDRTADYGYTIFFILMAICFPIVVVALSYTSVYIFVRRQKKRVMERMASSAADSTKKFKKTDMQLIKTLFTIFVVFLVCWGPYAIIVLVDYKDRLPAIVHSCVIILAHGNSSLNSVLYGILNKQFRKSYKKVLKRMCCWVNAQNDIGIDDSQTANDTVSWANNTNVFIVQVKNTGFSN</sequence>
<evidence type="ECO:0000313" key="13">
    <source>
        <dbReference type="RefSeq" id="XP_002737093.1"/>
    </source>
</evidence>
<feature type="transmembrane region" description="Helical" evidence="10">
    <location>
        <begin position="196"/>
        <end position="225"/>
    </location>
</feature>
<keyword evidence="12" id="KW-1185">Reference proteome</keyword>
<proteinExistence type="inferred from homology"/>
<evidence type="ECO:0000259" key="11">
    <source>
        <dbReference type="PROSITE" id="PS50262"/>
    </source>
</evidence>
<feature type="transmembrane region" description="Helical" evidence="10">
    <location>
        <begin position="254"/>
        <end position="275"/>
    </location>
</feature>
<evidence type="ECO:0000256" key="4">
    <source>
        <dbReference type="ARBA" id="ARBA00022989"/>
    </source>
</evidence>
<dbReference type="PRINTS" id="PR00237">
    <property type="entry name" value="GPCRRHODOPSN"/>
</dbReference>
<reference evidence="13" key="1">
    <citation type="submission" date="2025-08" db="UniProtKB">
        <authorList>
            <consortium name="RefSeq"/>
        </authorList>
    </citation>
    <scope>IDENTIFICATION</scope>
    <source>
        <tissue evidence="13">Testes</tissue>
    </source>
</reference>
<dbReference type="Gene3D" id="1.20.1070.10">
    <property type="entry name" value="Rhodopsin 7-helix transmembrane proteins"/>
    <property type="match status" value="1"/>
</dbReference>
<dbReference type="GeneID" id="100377933"/>
<keyword evidence="5 9" id="KW-0297">G-protein coupled receptor</keyword>
<dbReference type="Pfam" id="PF00001">
    <property type="entry name" value="7tm_1"/>
    <property type="match status" value="1"/>
</dbReference>
<evidence type="ECO:0000256" key="10">
    <source>
        <dbReference type="SAM" id="Phobius"/>
    </source>
</evidence>
<evidence type="ECO:0000256" key="3">
    <source>
        <dbReference type="ARBA" id="ARBA00022692"/>
    </source>
</evidence>
<dbReference type="PROSITE" id="PS50262">
    <property type="entry name" value="G_PROTEIN_RECEP_F1_2"/>
    <property type="match status" value="1"/>
</dbReference>
<feature type="transmembrane region" description="Helical" evidence="10">
    <location>
        <begin position="74"/>
        <end position="97"/>
    </location>
</feature>
<dbReference type="Proteomes" id="UP000694865">
    <property type="component" value="Unplaced"/>
</dbReference>
<protein>
    <submittedName>
        <fullName evidence="13">Melatonin receptor type 1C-like</fullName>
    </submittedName>
</protein>
<feature type="transmembrane region" description="Helical" evidence="10">
    <location>
        <begin position="154"/>
        <end position="176"/>
    </location>
</feature>
<accession>A0ABM0GTL4</accession>
<dbReference type="CDD" id="cd00637">
    <property type="entry name" value="7tm_classA_rhodopsin-like"/>
    <property type="match status" value="1"/>
</dbReference>
<keyword evidence="4 10" id="KW-1133">Transmembrane helix</keyword>
<dbReference type="InterPro" id="IPR000276">
    <property type="entry name" value="GPCR_Rhodpsn"/>
</dbReference>
<evidence type="ECO:0000256" key="6">
    <source>
        <dbReference type="ARBA" id="ARBA00023136"/>
    </source>
</evidence>
<feature type="transmembrane region" description="Helical" evidence="10">
    <location>
        <begin position="287"/>
        <end position="310"/>
    </location>
</feature>